<sequence length="580" mass="64804">MTSSSHQQIVATPLPQITNFSDNLKVSGNLATRQISQIQMICGKMNDFESLSVNKFNVKDLFSSQGLDQYFNLLDGLIYANLVQEFWMKAWVLDRKYATAQEEEMITKNPEMAGKTRAEMALLRITNSGKQIKNYENDGIRTHRKALEKIIEKPIIYSKDGKEMEKKGLHGKTSVLTDEMYVVLRILIHCLIPRFGDAPEMKHVPKRKRSSSTLKQSNSSTKKPKRSSPQKLPEVTPSEPITQNQPNVITDSKTESDDNQTLAAGILRKRSIVSPTKSSSISPIAKKPRPTRRLYTQLTSSSQSSSPSPNQRDIQQSPNQLDTQQHSSQTQPSPQHMLSTSQQFPLSTLATSPSQSPHYIIITTPPSTPEHNIAQEVTPSTPHIIHLSASSLLASLQHDISHLAYLRDEAVIHPDELFHEFHKVQDYFNASMNALATQNLVLNSVNFAEAATVQWYEDNDLSEEEQPVCNDQHTTPVVDEVIATNQNATLLVDEDIPCLKNAQDATPVVAEESNRLDNEASQPLLQIHAEPSVSDIAARLATQEATQHEMQHQITSLVDSQSEIKKMLALILARQQPPNP</sequence>
<feature type="compositionally biased region" description="Low complexity" evidence="1">
    <location>
        <begin position="211"/>
        <end position="221"/>
    </location>
</feature>
<feature type="compositionally biased region" description="Low complexity" evidence="1">
    <location>
        <begin position="272"/>
        <end position="285"/>
    </location>
</feature>
<evidence type="ECO:0000256" key="1">
    <source>
        <dbReference type="SAM" id="MobiDB-lite"/>
    </source>
</evidence>
<name>A0A2Z6NAZ1_TRISU</name>
<proteinExistence type="predicted"/>
<organism evidence="2 3">
    <name type="scientific">Trifolium subterraneum</name>
    <name type="common">Subterranean clover</name>
    <dbReference type="NCBI Taxonomy" id="3900"/>
    <lineage>
        <taxon>Eukaryota</taxon>
        <taxon>Viridiplantae</taxon>
        <taxon>Streptophyta</taxon>
        <taxon>Embryophyta</taxon>
        <taxon>Tracheophyta</taxon>
        <taxon>Spermatophyta</taxon>
        <taxon>Magnoliopsida</taxon>
        <taxon>eudicotyledons</taxon>
        <taxon>Gunneridae</taxon>
        <taxon>Pentapetalae</taxon>
        <taxon>rosids</taxon>
        <taxon>fabids</taxon>
        <taxon>Fabales</taxon>
        <taxon>Fabaceae</taxon>
        <taxon>Papilionoideae</taxon>
        <taxon>50 kb inversion clade</taxon>
        <taxon>NPAAA clade</taxon>
        <taxon>Hologalegina</taxon>
        <taxon>IRL clade</taxon>
        <taxon>Trifolieae</taxon>
        <taxon>Trifolium</taxon>
    </lineage>
</organism>
<feature type="compositionally biased region" description="Polar residues" evidence="1">
    <location>
        <begin position="239"/>
        <end position="251"/>
    </location>
</feature>
<reference evidence="3" key="1">
    <citation type="journal article" date="2017" name="Front. Plant Sci.">
        <title>Climate Clever Clovers: New Paradigm to Reduce the Environmental Footprint of Ruminants by Breeding Low Methanogenic Forages Utilizing Haplotype Variation.</title>
        <authorList>
            <person name="Kaur P."/>
            <person name="Appels R."/>
            <person name="Bayer P.E."/>
            <person name="Keeble-Gagnere G."/>
            <person name="Wang J."/>
            <person name="Hirakawa H."/>
            <person name="Shirasawa K."/>
            <person name="Vercoe P."/>
            <person name="Stefanova K."/>
            <person name="Durmic Z."/>
            <person name="Nichols P."/>
            <person name="Revell C."/>
            <person name="Isobe S.N."/>
            <person name="Edwards D."/>
            <person name="Erskine W."/>
        </authorList>
    </citation>
    <scope>NUCLEOTIDE SEQUENCE [LARGE SCALE GENOMIC DNA]</scope>
    <source>
        <strain evidence="3">cv. Daliak</strain>
    </source>
</reference>
<protein>
    <submittedName>
        <fullName evidence="2">Uncharacterized protein</fullName>
    </submittedName>
</protein>
<dbReference type="AlphaFoldDB" id="A0A2Z6NAZ1"/>
<feature type="compositionally biased region" description="Low complexity" evidence="1">
    <location>
        <begin position="323"/>
        <end position="336"/>
    </location>
</feature>
<evidence type="ECO:0000313" key="3">
    <source>
        <dbReference type="Proteomes" id="UP000242715"/>
    </source>
</evidence>
<accession>A0A2Z6NAZ1</accession>
<feature type="compositionally biased region" description="Polar residues" evidence="1">
    <location>
        <begin position="310"/>
        <end position="322"/>
    </location>
</feature>
<dbReference type="EMBL" id="DF973832">
    <property type="protein sequence ID" value="GAU40901.1"/>
    <property type="molecule type" value="Genomic_DNA"/>
</dbReference>
<feature type="compositionally biased region" description="Polar residues" evidence="1">
    <location>
        <begin position="337"/>
        <end position="357"/>
    </location>
</feature>
<keyword evidence="3" id="KW-1185">Reference proteome</keyword>
<evidence type="ECO:0000313" key="2">
    <source>
        <dbReference type="EMBL" id="GAU40901.1"/>
    </source>
</evidence>
<feature type="region of interest" description="Disordered" evidence="1">
    <location>
        <begin position="201"/>
        <end position="358"/>
    </location>
</feature>
<feature type="compositionally biased region" description="Low complexity" evidence="1">
    <location>
        <begin position="300"/>
        <end position="309"/>
    </location>
</feature>
<gene>
    <name evidence="2" type="ORF">TSUD_297060</name>
</gene>
<dbReference type="Proteomes" id="UP000242715">
    <property type="component" value="Unassembled WGS sequence"/>
</dbReference>